<protein>
    <submittedName>
        <fullName evidence="1">Uncharacterized protein</fullName>
    </submittedName>
</protein>
<dbReference type="Proteomes" id="UP000886998">
    <property type="component" value="Unassembled WGS sequence"/>
</dbReference>
<reference evidence="1" key="1">
    <citation type="submission" date="2020-08" db="EMBL/GenBank/DDBJ databases">
        <title>Multicomponent nature underlies the extraordinary mechanical properties of spider dragline silk.</title>
        <authorList>
            <person name="Kono N."/>
            <person name="Nakamura H."/>
            <person name="Mori M."/>
            <person name="Yoshida Y."/>
            <person name="Ohtoshi R."/>
            <person name="Malay A.D."/>
            <person name="Moran D.A.P."/>
            <person name="Tomita M."/>
            <person name="Numata K."/>
            <person name="Arakawa K."/>
        </authorList>
    </citation>
    <scope>NUCLEOTIDE SEQUENCE</scope>
</reference>
<comment type="caution">
    <text evidence="1">The sequence shown here is derived from an EMBL/GenBank/DDBJ whole genome shotgun (WGS) entry which is preliminary data.</text>
</comment>
<dbReference type="AlphaFoldDB" id="A0A8X6WVN2"/>
<keyword evidence="2" id="KW-1185">Reference proteome</keyword>
<dbReference type="EMBL" id="BMAV01002946">
    <property type="protein sequence ID" value="GFY42189.1"/>
    <property type="molecule type" value="Genomic_DNA"/>
</dbReference>
<name>A0A8X6WVN2_9ARAC</name>
<proteinExistence type="predicted"/>
<organism evidence="1 2">
    <name type="scientific">Trichonephila inaurata madagascariensis</name>
    <dbReference type="NCBI Taxonomy" id="2747483"/>
    <lineage>
        <taxon>Eukaryota</taxon>
        <taxon>Metazoa</taxon>
        <taxon>Ecdysozoa</taxon>
        <taxon>Arthropoda</taxon>
        <taxon>Chelicerata</taxon>
        <taxon>Arachnida</taxon>
        <taxon>Araneae</taxon>
        <taxon>Araneomorphae</taxon>
        <taxon>Entelegynae</taxon>
        <taxon>Araneoidea</taxon>
        <taxon>Nephilidae</taxon>
        <taxon>Trichonephila</taxon>
        <taxon>Trichonephila inaurata</taxon>
    </lineage>
</organism>
<evidence type="ECO:0000313" key="2">
    <source>
        <dbReference type="Proteomes" id="UP000886998"/>
    </source>
</evidence>
<gene>
    <name evidence="1" type="ORF">TNIN_293451</name>
</gene>
<accession>A0A8X6WVN2</accession>
<sequence length="83" mass="9487">MKTERPDCRVRIANRYYVSGNQLFAIDIIINGLGLINLFRLPNLGAERGKSNLLLTKLRPEEVRRVLNLISYFGASRNGWVVI</sequence>
<evidence type="ECO:0000313" key="1">
    <source>
        <dbReference type="EMBL" id="GFY42189.1"/>
    </source>
</evidence>